<dbReference type="SUPFAM" id="SSF53187">
    <property type="entry name" value="Zn-dependent exopeptidases"/>
    <property type="match status" value="1"/>
</dbReference>
<dbReference type="AlphaFoldDB" id="A0A1H5SA02"/>
<sequence>MFHMAADTDSLLLTEDERPAARVFNPGGRAGVVLVCEHASRFIPAALGGLGLNEAGRRSHAAWDIGALDTARAMAEAMDAPLVHSCVSRLVYDCNRPPEAPDAMPARSERIVVPGNEGLTEAQRAQRVREVFVPFSALVEQTLDARADPPVLVTVHSFTPVYMGRPRAAQIGILHDTDSRLADAMLESAGRHTELRVARNDPYGPEDGVTYTLRRHGLPRGLLNVMIEVRNDLLRTPDDCAGMARLLAGWLEEAIAAAKEGGERKG</sequence>
<reference evidence="1 2" key="1">
    <citation type="submission" date="2016-10" db="EMBL/GenBank/DDBJ databases">
        <authorList>
            <person name="de Groot N.N."/>
        </authorList>
    </citation>
    <scope>NUCLEOTIDE SEQUENCE [LARGE SCALE GENOMIC DNA]</scope>
    <source>
        <strain evidence="1 2">DSM 23413</strain>
    </source>
</reference>
<keyword evidence="1" id="KW-0378">Hydrolase</keyword>
<organism evidence="1 2">
    <name type="scientific">Jhaorihella thermophila</name>
    <dbReference type="NCBI Taxonomy" id="488547"/>
    <lineage>
        <taxon>Bacteria</taxon>
        <taxon>Pseudomonadati</taxon>
        <taxon>Pseudomonadota</taxon>
        <taxon>Alphaproteobacteria</taxon>
        <taxon>Rhodobacterales</taxon>
        <taxon>Paracoccaceae</taxon>
        <taxon>Jhaorihella</taxon>
    </lineage>
</organism>
<evidence type="ECO:0000313" key="1">
    <source>
        <dbReference type="EMBL" id="SEF46647.1"/>
    </source>
</evidence>
<keyword evidence="2" id="KW-1185">Reference proteome</keyword>
<dbReference type="PIRSF" id="PIRSF029730">
    <property type="entry name" value="UCP029730"/>
    <property type="match status" value="1"/>
</dbReference>
<dbReference type="Gene3D" id="3.40.630.40">
    <property type="entry name" value="Zn-dependent exopeptidases"/>
    <property type="match status" value="1"/>
</dbReference>
<dbReference type="InterPro" id="IPR011227">
    <property type="entry name" value="UCP029730"/>
</dbReference>
<dbReference type="Pfam" id="PF05013">
    <property type="entry name" value="FGase"/>
    <property type="match status" value="1"/>
</dbReference>
<evidence type="ECO:0000313" key="2">
    <source>
        <dbReference type="Proteomes" id="UP000236742"/>
    </source>
</evidence>
<dbReference type="EMBL" id="FNVD01000001">
    <property type="protein sequence ID" value="SEF46647.1"/>
    <property type="molecule type" value="Genomic_DNA"/>
</dbReference>
<dbReference type="Proteomes" id="UP000236742">
    <property type="component" value="Unassembled WGS sequence"/>
</dbReference>
<accession>A0A1H5SA02</accession>
<protein>
    <submittedName>
        <fullName evidence="1">Predicted N-formylglutamate amidohydrolase</fullName>
    </submittedName>
</protein>
<dbReference type="GO" id="GO:0016787">
    <property type="term" value="F:hydrolase activity"/>
    <property type="evidence" value="ECO:0007669"/>
    <property type="project" value="UniProtKB-KW"/>
</dbReference>
<dbReference type="InterPro" id="IPR007709">
    <property type="entry name" value="N-FG_amidohydro"/>
</dbReference>
<proteinExistence type="predicted"/>
<gene>
    <name evidence="1" type="ORF">SAMN05421751_101385</name>
</gene>
<name>A0A1H5SA02_9RHOB</name>